<evidence type="ECO:0000259" key="2">
    <source>
        <dbReference type="PROSITE" id="PS51462"/>
    </source>
</evidence>
<organism evidence="3 4">
    <name type="scientific">Candidatus Gottesmanbacteria bacterium RIFCSPLOWO2_01_FULL_46_21</name>
    <dbReference type="NCBI Taxonomy" id="1798393"/>
    <lineage>
        <taxon>Bacteria</taxon>
        <taxon>Candidatus Gottesmaniibacteriota</taxon>
    </lineage>
</organism>
<dbReference type="PANTHER" id="PTHR16099">
    <property type="entry name" value="8-OXO-DGTP DIPHOSPHATES NUDT15"/>
    <property type="match status" value="1"/>
</dbReference>
<dbReference type="InterPro" id="IPR015797">
    <property type="entry name" value="NUDIX_hydrolase-like_dom_sf"/>
</dbReference>
<feature type="domain" description="Nudix hydrolase" evidence="2">
    <location>
        <begin position="1"/>
        <end position="114"/>
    </location>
</feature>
<dbReference type="PANTHER" id="PTHR16099:SF5">
    <property type="entry name" value="NUCLEOTIDE TRIPHOSPHATE DIPHOSPHATASE NUDT15"/>
    <property type="match status" value="1"/>
</dbReference>
<protein>
    <recommendedName>
        <fullName evidence="2">Nudix hydrolase domain-containing protein</fullName>
    </recommendedName>
</protein>
<dbReference type="Gene3D" id="3.90.79.10">
    <property type="entry name" value="Nucleoside Triphosphate Pyrophosphohydrolase"/>
    <property type="match status" value="1"/>
</dbReference>
<dbReference type="PROSITE" id="PS51462">
    <property type="entry name" value="NUDIX"/>
    <property type="match status" value="1"/>
</dbReference>
<gene>
    <name evidence="3" type="ORF">A2971_00355</name>
</gene>
<evidence type="ECO:0000313" key="4">
    <source>
        <dbReference type="Proteomes" id="UP000178461"/>
    </source>
</evidence>
<dbReference type="GO" id="GO:0005829">
    <property type="term" value="C:cytosol"/>
    <property type="evidence" value="ECO:0007669"/>
    <property type="project" value="TreeGrafter"/>
</dbReference>
<dbReference type="Proteomes" id="UP000178461">
    <property type="component" value="Unassembled WGS sequence"/>
</dbReference>
<evidence type="ECO:0000256" key="1">
    <source>
        <dbReference type="ARBA" id="ARBA00022801"/>
    </source>
</evidence>
<reference evidence="3 4" key="1">
    <citation type="journal article" date="2016" name="Nat. Commun.">
        <title>Thousands of microbial genomes shed light on interconnected biogeochemical processes in an aquifer system.</title>
        <authorList>
            <person name="Anantharaman K."/>
            <person name="Brown C.T."/>
            <person name="Hug L.A."/>
            <person name="Sharon I."/>
            <person name="Castelle C.J."/>
            <person name="Probst A.J."/>
            <person name="Thomas B.C."/>
            <person name="Singh A."/>
            <person name="Wilkins M.J."/>
            <person name="Karaoz U."/>
            <person name="Brodie E.L."/>
            <person name="Williams K.H."/>
            <person name="Hubbard S.S."/>
            <person name="Banfield J.F."/>
        </authorList>
    </citation>
    <scope>NUCLEOTIDE SEQUENCE [LARGE SCALE GENOMIC DNA]</scope>
</reference>
<dbReference type="GO" id="GO:0035539">
    <property type="term" value="F:8-oxo-7,8-dihydrodeoxyguanosine triphosphate pyrophosphatase activity"/>
    <property type="evidence" value="ECO:0007669"/>
    <property type="project" value="TreeGrafter"/>
</dbReference>
<dbReference type="AlphaFoldDB" id="A0A1F6B011"/>
<sequence>MLHRSLKKRIMPDVWMAPGGHREFNEGLFECARREVFEETGLKIKNLRIKATGNAFLRDLNEEFFFHFITADYASGRLKQKIDDGEFVWLTKNQILKQKNLLAELKHVLPIVLDGTREVISFKAVYSKGNTLTHFSLEKP</sequence>
<name>A0A1F6B011_9BACT</name>
<dbReference type="EMBL" id="MFJW01000003">
    <property type="protein sequence ID" value="OGG30274.1"/>
    <property type="molecule type" value="Genomic_DNA"/>
</dbReference>
<dbReference type="GO" id="GO:0006203">
    <property type="term" value="P:dGTP catabolic process"/>
    <property type="evidence" value="ECO:0007669"/>
    <property type="project" value="TreeGrafter"/>
</dbReference>
<accession>A0A1F6B011</accession>
<keyword evidence="1" id="KW-0378">Hydrolase</keyword>
<dbReference type="Pfam" id="PF00293">
    <property type="entry name" value="NUDIX"/>
    <property type="match status" value="1"/>
</dbReference>
<dbReference type="SUPFAM" id="SSF55811">
    <property type="entry name" value="Nudix"/>
    <property type="match status" value="1"/>
</dbReference>
<dbReference type="InterPro" id="IPR000086">
    <property type="entry name" value="NUDIX_hydrolase_dom"/>
</dbReference>
<dbReference type="InterPro" id="IPR020084">
    <property type="entry name" value="NUDIX_hydrolase_CS"/>
</dbReference>
<evidence type="ECO:0000313" key="3">
    <source>
        <dbReference type="EMBL" id="OGG30274.1"/>
    </source>
</evidence>
<proteinExistence type="predicted"/>
<comment type="caution">
    <text evidence="3">The sequence shown here is derived from an EMBL/GenBank/DDBJ whole genome shotgun (WGS) entry which is preliminary data.</text>
</comment>
<dbReference type="PROSITE" id="PS00893">
    <property type="entry name" value="NUDIX_BOX"/>
    <property type="match status" value="1"/>
</dbReference>